<keyword evidence="2" id="KW-1185">Reference proteome</keyword>
<reference evidence="1" key="1">
    <citation type="submission" date="2021-04" db="EMBL/GenBank/DDBJ databases">
        <title>Draft genome of Fusarium avenaceum strain F156N33, isolated from an atmospheric sample in Virginia.</title>
        <authorList>
            <person name="Yang S."/>
            <person name="Vinatzer B.A."/>
            <person name="Coleman J."/>
        </authorList>
    </citation>
    <scope>NUCLEOTIDE SEQUENCE</scope>
    <source>
        <strain evidence="1">F156N33</strain>
    </source>
</reference>
<dbReference type="Proteomes" id="UP000782241">
    <property type="component" value="Unassembled WGS sequence"/>
</dbReference>
<name>A0A9P7HBY5_9HYPO</name>
<sequence length="282" mass="30149">MSSNNEVAKTLKSLHVSHQPLIFANVWDVASLNTVLSINTENSKPVKAIATASWAFAAVLDIKDEDLTMEQNLSAIRCLAPIVARAGLPLSVDLQDGYGSLIQEAVMQAVQVDAHGANLEDSIPSQGLVNGIEGSLYPLGQQTQRIRLACQGASYAGCPDFVINARCDIFALEDVPGLDINTRMQEAVKRGKAYLEAGATTVFYWRGYGAGMTEDEVRNLVDELGGRVAIRLGQTKNALSVAELGKIGVARISVGPSLFQIAMHAAKQSAWDVLQGGNLQEV</sequence>
<dbReference type="AlphaFoldDB" id="A0A9P7HBY5"/>
<dbReference type="SUPFAM" id="SSF51621">
    <property type="entry name" value="Phosphoenolpyruvate/pyruvate domain"/>
    <property type="match status" value="1"/>
</dbReference>
<dbReference type="Pfam" id="PF13714">
    <property type="entry name" value="PEP_mutase"/>
    <property type="match status" value="1"/>
</dbReference>
<dbReference type="EMBL" id="JAGPUO010000006">
    <property type="protein sequence ID" value="KAG5661977.1"/>
    <property type="molecule type" value="Genomic_DNA"/>
</dbReference>
<evidence type="ECO:0000313" key="1">
    <source>
        <dbReference type="EMBL" id="KAG5661977.1"/>
    </source>
</evidence>
<dbReference type="Gene3D" id="3.20.20.60">
    <property type="entry name" value="Phosphoenolpyruvate-binding domains"/>
    <property type="match status" value="1"/>
</dbReference>
<dbReference type="GO" id="GO:0003824">
    <property type="term" value="F:catalytic activity"/>
    <property type="evidence" value="ECO:0007669"/>
    <property type="project" value="InterPro"/>
</dbReference>
<dbReference type="InterPro" id="IPR040442">
    <property type="entry name" value="Pyrv_kinase-like_dom_sf"/>
</dbReference>
<organism evidence="1 2">
    <name type="scientific">Fusarium avenaceum</name>
    <dbReference type="NCBI Taxonomy" id="40199"/>
    <lineage>
        <taxon>Eukaryota</taxon>
        <taxon>Fungi</taxon>
        <taxon>Dikarya</taxon>
        <taxon>Ascomycota</taxon>
        <taxon>Pezizomycotina</taxon>
        <taxon>Sordariomycetes</taxon>
        <taxon>Hypocreomycetidae</taxon>
        <taxon>Hypocreales</taxon>
        <taxon>Nectriaceae</taxon>
        <taxon>Fusarium</taxon>
        <taxon>Fusarium tricinctum species complex</taxon>
    </lineage>
</organism>
<evidence type="ECO:0008006" key="3">
    <source>
        <dbReference type="Google" id="ProtNLM"/>
    </source>
</evidence>
<dbReference type="PANTHER" id="PTHR42905:SF16">
    <property type="entry name" value="CARBOXYPHOSPHONOENOLPYRUVATE PHOSPHONOMUTASE-LIKE PROTEIN (AFU_ORTHOLOGUE AFUA_5G07230)"/>
    <property type="match status" value="1"/>
</dbReference>
<dbReference type="InterPro" id="IPR015813">
    <property type="entry name" value="Pyrv/PenolPyrv_kinase-like_dom"/>
</dbReference>
<proteinExistence type="predicted"/>
<accession>A0A9P7HBY5</accession>
<evidence type="ECO:0000313" key="2">
    <source>
        <dbReference type="Proteomes" id="UP000782241"/>
    </source>
</evidence>
<comment type="caution">
    <text evidence="1">The sequence shown here is derived from an EMBL/GenBank/DDBJ whole genome shotgun (WGS) entry which is preliminary data.</text>
</comment>
<protein>
    <recommendedName>
        <fullName evidence="3">Carboxyphosphonoenolpyruvate phosphonomutase-like protein</fullName>
    </recommendedName>
</protein>
<dbReference type="CDD" id="cd00377">
    <property type="entry name" value="ICL_PEPM"/>
    <property type="match status" value="1"/>
</dbReference>
<gene>
    <name evidence="1" type="ORF">KAF25_004216</name>
</gene>
<dbReference type="PANTHER" id="PTHR42905">
    <property type="entry name" value="PHOSPHOENOLPYRUVATE CARBOXYLASE"/>
    <property type="match status" value="1"/>
</dbReference>
<dbReference type="InterPro" id="IPR039556">
    <property type="entry name" value="ICL/PEPM"/>
</dbReference>